<dbReference type="Pfam" id="PF00005">
    <property type="entry name" value="ABC_tran"/>
    <property type="match status" value="1"/>
</dbReference>
<dbReference type="PANTHER" id="PTHR24220">
    <property type="entry name" value="IMPORT ATP-BINDING PROTEIN"/>
    <property type="match status" value="1"/>
</dbReference>
<dbReference type="Proteomes" id="UP000886758">
    <property type="component" value="Unassembled WGS sequence"/>
</dbReference>
<dbReference type="SUPFAM" id="SSF52540">
    <property type="entry name" value="P-loop containing nucleoside triphosphate hydrolases"/>
    <property type="match status" value="1"/>
</dbReference>
<dbReference type="InterPro" id="IPR015854">
    <property type="entry name" value="ABC_transpr_LolD-like"/>
</dbReference>
<dbReference type="AlphaFoldDB" id="A0A9D1GR95"/>
<evidence type="ECO:0000256" key="2">
    <source>
        <dbReference type="ARBA" id="ARBA00022840"/>
    </source>
</evidence>
<sequence>MSLIKLKHLTKQYEKILFNDATFTVPEGKMIAIRGVSGCGKTTLLNIISGFDTDFKGQYFWKEEAVKAGEIHKKVQKEISFVLQDIGLLTYLSVKDNILLPFDYNHKKVDQTYLEEITELLGIKDLLEQKSQTLSLGEKQRVAIARGLITKPALLLADEPTGSLDDENTFQTMRLFKQINARYGTTIIVVTHRKDIIKDFDEVYTIDDCKIQCA</sequence>
<proteinExistence type="predicted"/>
<dbReference type="InterPro" id="IPR003439">
    <property type="entry name" value="ABC_transporter-like_ATP-bd"/>
</dbReference>
<reference evidence="4" key="2">
    <citation type="journal article" date="2021" name="PeerJ">
        <title>Extensive microbial diversity within the chicken gut microbiome revealed by metagenomics and culture.</title>
        <authorList>
            <person name="Gilroy R."/>
            <person name="Ravi A."/>
            <person name="Getino M."/>
            <person name="Pursley I."/>
            <person name="Horton D.L."/>
            <person name="Alikhan N.F."/>
            <person name="Baker D."/>
            <person name="Gharbi K."/>
            <person name="Hall N."/>
            <person name="Watson M."/>
            <person name="Adriaenssens E.M."/>
            <person name="Foster-Nyarko E."/>
            <person name="Jarju S."/>
            <person name="Secka A."/>
            <person name="Antonio M."/>
            <person name="Oren A."/>
            <person name="Chaudhuri R.R."/>
            <person name="La Ragione R."/>
            <person name="Hildebrand F."/>
            <person name="Pallen M.J."/>
        </authorList>
    </citation>
    <scope>NUCLEOTIDE SEQUENCE</scope>
    <source>
        <strain evidence="4">ChiW17-6978</strain>
    </source>
</reference>
<dbReference type="InterPro" id="IPR027417">
    <property type="entry name" value="P-loop_NTPase"/>
</dbReference>
<dbReference type="GO" id="GO:0005886">
    <property type="term" value="C:plasma membrane"/>
    <property type="evidence" value="ECO:0007669"/>
    <property type="project" value="TreeGrafter"/>
</dbReference>
<evidence type="ECO:0000313" key="4">
    <source>
        <dbReference type="EMBL" id="HIT50038.1"/>
    </source>
</evidence>
<dbReference type="SMART" id="SM00382">
    <property type="entry name" value="AAA"/>
    <property type="match status" value="1"/>
</dbReference>
<dbReference type="PROSITE" id="PS50893">
    <property type="entry name" value="ABC_TRANSPORTER_2"/>
    <property type="match status" value="1"/>
</dbReference>
<feature type="domain" description="ABC transporter" evidence="3">
    <location>
        <begin position="1"/>
        <end position="214"/>
    </location>
</feature>
<dbReference type="PROSITE" id="PS00211">
    <property type="entry name" value="ABC_TRANSPORTER_1"/>
    <property type="match status" value="1"/>
</dbReference>
<gene>
    <name evidence="4" type="ORF">IAD46_03325</name>
</gene>
<dbReference type="InterPro" id="IPR003593">
    <property type="entry name" value="AAA+_ATPase"/>
</dbReference>
<evidence type="ECO:0000313" key="5">
    <source>
        <dbReference type="Proteomes" id="UP000886758"/>
    </source>
</evidence>
<evidence type="ECO:0000256" key="1">
    <source>
        <dbReference type="ARBA" id="ARBA00022741"/>
    </source>
</evidence>
<dbReference type="Gene3D" id="3.40.50.300">
    <property type="entry name" value="P-loop containing nucleotide triphosphate hydrolases"/>
    <property type="match status" value="1"/>
</dbReference>
<dbReference type="GO" id="GO:0005524">
    <property type="term" value="F:ATP binding"/>
    <property type="evidence" value="ECO:0007669"/>
    <property type="project" value="UniProtKB-KW"/>
</dbReference>
<keyword evidence="1" id="KW-0547">Nucleotide-binding</keyword>
<evidence type="ECO:0000259" key="3">
    <source>
        <dbReference type="PROSITE" id="PS50893"/>
    </source>
</evidence>
<dbReference type="EMBL" id="DVLF01000103">
    <property type="protein sequence ID" value="HIT50038.1"/>
    <property type="molecule type" value="Genomic_DNA"/>
</dbReference>
<dbReference type="GO" id="GO:0016887">
    <property type="term" value="F:ATP hydrolysis activity"/>
    <property type="evidence" value="ECO:0007669"/>
    <property type="project" value="InterPro"/>
</dbReference>
<comment type="caution">
    <text evidence="4">The sequence shown here is derived from an EMBL/GenBank/DDBJ whole genome shotgun (WGS) entry which is preliminary data.</text>
</comment>
<dbReference type="PANTHER" id="PTHR24220:SF692">
    <property type="entry name" value="ABC TRANSPORTER DOMAIN-CONTAINING PROTEIN"/>
    <property type="match status" value="1"/>
</dbReference>
<name>A0A9D1GR95_9MOLU</name>
<keyword evidence="2 4" id="KW-0067">ATP-binding</keyword>
<accession>A0A9D1GR95</accession>
<reference evidence="4" key="1">
    <citation type="submission" date="2020-10" db="EMBL/GenBank/DDBJ databases">
        <authorList>
            <person name="Gilroy R."/>
        </authorList>
    </citation>
    <scope>NUCLEOTIDE SEQUENCE</scope>
    <source>
        <strain evidence="4">ChiW17-6978</strain>
    </source>
</reference>
<dbReference type="InterPro" id="IPR017871">
    <property type="entry name" value="ABC_transporter-like_CS"/>
</dbReference>
<organism evidence="4 5">
    <name type="scientific">Candidatus Pelethenecus faecipullorum</name>
    <dbReference type="NCBI Taxonomy" id="2840900"/>
    <lineage>
        <taxon>Bacteria</taxon>
        <taxon>Bacillati</taxon>
        <taxon>Mycoplasmatota</taxon>
        <taxon>Mollicutes</taxon>
        <taxon>Candidatus Pelethenecus</taxon>
    </lineage>
</organism>
<protein>
    <submittedName>
        <fullName evidence="4">ATP-binding cassette domain-containing protein</fullName>
    </submittedName>
</protein>
<dbReference type="GO" id="GO:0022857">
    <property type="term" value="F:transmembrane transporter activity"/>
    <property type="evidence" value="ECO:0007669"/>
    <property type="project" value="TreeGrafter"/>
</dbReference>